<keyword evidence="9" id="KW-0067">ATP-binding</keyword>
<keyword evidence="14" id="KW-0418">Kinase</keyword>
<comment type="similarity">
    <text evidence="2">Belongs to the RibF family.</text>
</comment>
<dbReference type="GO" id="GO:0008531">
    <property type="term" value="F:riboflavin kinase activity"/>
    <property type="evidence" value="ECO:0007669"/>
    <property type="project" value="UniProtKB-EC"/>
</dbReference>
<dbReference type="GO" id="GO:0009398">
    <property type="term" value="P:FMN biosynthetic process"/>
    <property type="evidence" value="ECO:0007669"/>
    <property type="project" value="TreeGrafter"/>
</dbReference>
<evidence type="ECO:0000256" key="4">
    <source>
        <dbReference type="ARBA" id="ARBA00022643"/>
    </source>
</evidence>
<proteinExistence type="inferred from homology"/>
<dbReference type="PANTHER" id="PTHR22749">
    <property type="entry name" value="RIBOFLAVIN KINASE/FMN ADENYLYLTRANSFERASE"/>
    <property type="match status" value="1"/>
</dbReference>
<evidence type="ECO:0000256" key="5">
    <source>
        <dbReference type="ARBA" id="ARBA00022679"/>
    </source>
</evidence>
<protein>
    <submittedName>
        <fullName evidence="14">Bifunctional riboflavin kinase/FMN adenylyltransferase</fullName>
    </submittedName>
</protein>
<dbReference type="SUPFAM" id="SSF52374">
    <property type="entry name" value="Nucleotidylyl transferase"/>
    <property type="match status" value="1"/>
</dbReference>
<dbReference type="InterPro" id="IPR023468">
    <property type="entry name" value="Riboflavin_kinase"/>
</dbReference>
<dbReference type="Proteomes" id="UP000469292">
    <property type="component" value="Unassembled WGS sequence"/>
</dbReference>
<evidence type="ECO:0000313" key="15">
    <source>
        <dbReference type="Proteomes" id="UP000469292"/>
    </source>
</evidence>
<evidence type="ECO:0000256" key="11">
    <source>
        <dbReference type="ARBA" id="ARBA00049494"/>
    </source>
</evidence>
<dbReference type="RefSeq" id="WP_163227168.1">
    <property type="nucleotide sequence ID" value="NZ_VYSG01000001.1"/>
</dbReference>
<dbReference type="Gene3D" id="3.40.50.620">
    <property type="entry name" value="HUPs"/>
    <property type="match status" value="1"/>
</dbReference>
<dbReference type="SMART" id="SM00904">
    <property type="entry name" value="Flavokinase"/>
    <property type="match status" value="1"/>
</dbReference>
<feature type="region of interest" description="Disordered" evidence="12">
    <location>
        <begin position="183"/>
        <end position="215"/>
    </location>
</feature>
<keyword evidence="6 14" id="KW-0548">Nucleotidyltransferase</keyword>
<evidence type="ECO:0000256" key="7">
    <source>
        <dbReference type="ARBA" id="ARBA00022741"/>
    </source>
</evidence>
<feature type="domain" description="Riboflavin kinase" evidence="13">
    <location>
        <begin position="247"/>
        <end position="417"/>
    </location>
</feature>
<comment type="caution">
    <text evidence="14">The sequence shown here is derived from an EMBL/GenBank/DDBJ whole genome shotgun (WGS) entry which is preliminary data.</text>
</comment>
<name>A0A6I5NLI3_9BIFI</name>
<evidence type="ECO:0000256" key="10">
    <source>
        <dbReference type="ARBA" id="ARBA00047880"/>
    </source>
</evidence>
<evidence type="ECO:0000259" key="13">
    <source>
        <dbReference type="SMART" id="SM00904"/>
    </source>
</evidence>
<dbReference type="Pfam" id="PF06574">
    <property type="entry name" value="FAD_syn"/>
    <property type="match status" value="1"/>
</dbReference>
<accession>A0A6I5NLI3</accession>
<gene>
    <name evidence="14" type="ORF">F6S87_03105</name>
</gene>
<dbReference type="AlphaFoldDB" id="A0A6I5NLI3"/>
<evidence type="ECO:0000313" key="14">
    <source>
        <dbReference type="EMBL" id="NEG69622.1"/>
    </source>
</evidence>
<dbReference type="InterPro" id="IPR015865">
    <property type="entry name" value="Riboflavin_kinase_bac/euk"/>
</dbReference>
<sequence>MKIIRLAPDESGNIDWPLLSASRKSVVTVGAFDGVHRGHRAVVKRTVALAKQFDALSVVIMFEPRPAFVHGYAKAHGNDELPADGSVADTDQLTGVGQRLRALNELGVDYVIIVKYTLAFADKSFRFFLGQLVGRLGMRTLVLGKDASMGAGRAGTIDKIETLALATGMFELVVVDDEGRGRTRVPQPIVPTMPATRGPVSDPRAAMPKAERRAWSKATNAREVRDWSSTNVRFLLANGDIEDANDILGDLHGVEGTVVHGEERGRQLGFPTANVAEPVDGYLPVDGVYAGWLVDLGPAADYDERVERSKREASDGISHQYDGGGIEARLAMTSPLRWPAAISIGTKPTFNDQSGRHERVLEAYALTGDDSDWLDLYGHRVRVEFEQFIRPQIEFDGPDALKAELADNVRTVHDLLG</sequence>
<comment type="pathway">
    <text evidence="1">Cofactor biosynthesis; FAD biosynthesis; FAD from FMN: step 1/1.</text>
</comment>
<keyword evidence="7" id="KW-0547">Nucleotide-binding</keyword>
<dbReference type="GO" id="GO:0003919">
    <property type="term" value="F:FMN adenylyltransferase activity"/>
    <property type="evidence" value="ECO:0007669"/>
    <property type="project" value="UniProtKB-EC"/>
</dbReference>
<dbReference type="GO" id="GO:0006747">
    <property type="term" value="P:FAD biosynthetic process"/>
    <property type="evidence" value="ECO:0007669"/>
    <property type="project" value="UniProtKB-UniPathway"/>
</dbReference>
<keyword evidence="8" id="KW-0274">FAD</keyword>
<dbReference type="Pfam" id="PF01687">
    <property type="entry name" value="Flavokinase"/>
    <property type="match status" value="1"/>
</dbReference>
<dbReference type="GO" id="GO:0005524">
    <property type="term" value="F:ATP binding"/>
    <property type="evidence" value="ECO:0007669"/>
    <property type="project" value="UniProtKB-KW"/>
</dbReference>
<evidence type="ECO:0000256" key="8">
    <source>
        <dbReference type="ARBA" id="ARBA00022827"/>
    </source>
</evidence>
<keyword evidence="3" id="KW-0285">Flavoprotein</keyword>
<dbReference type="GO" id="GO:0009231">
    <property type="term" value="P:riboflavin biosynthetic process"/>
    <property type="evidence" value="ECO:0007669"/>
    <property type="project" value="InterPro"/>
</dbReference>
<evidence type="ECO:0000256" key="1">
    <source>
        <dbReference type="ARBA" id="ARBA00004726"/>
    </source>
</evidence>
<dbReference type="EMBL" id="VYSG01000001">
    <property type="protein sequence ID" value="NEG69622.1"/>
    <property type="molecule type" value="Genomic_DNA"/>
</dbReference>
<dbReference type="InterPro" id="IPR023465">
    <property type="entry name" value="Riboflavin_kinase_dom_sf"/>
</dbReference>
<evidence type="ECO:0000256" key="2">
    <source>
        <dbReference type="ARBA" id="ARBA00010214"/>
    </source>
</evidence>
<dbReference type="Gene3D" id="2.40.30.30">
    <property type="entry name" value="Riboflavin kinase-like"/>
    <property type="match status" value="1"/>
</dbReference>
<dbReference type="InterPro" id="IPR015864">
    <property type="entry name" value="FAD_synthase"/>
</dbReference>
<dbReference type="UniPathway" id="UPA00277">
    <property type="reaction ID" value="UER00407"/>
</dbReference>
<organism evidence="14 15">
    <name type="scientific">Bifidobacterium choloepi</name>
    <dbReference type="NCBI Taxonomy" id="2614131"/>
    <lineage>
        <taxon>Bacteria</taxon>
        <taxon>Bacillati</taxon>
        <taxon>Actinomycetota</taxon>
        <taxon>Actinomycetes</taxon>
        <taxon>Bifidobacteriales</taxon>
        <taxon>Bifidobacteriaceae</taxon>
        <taxon>Bifidobacterium</taxon>
    </lineage>
</organism>
<dbReference type="CDD" id="cd02064">
    <property type="entry name" value="FAD_synthetase_N"/>
    <property type="match status" value="1"/>
</dbReference>
<dbReference type="InterPro" id="IPR014729">
    <property type="entry name" value="Rossmann-like_a/b/a_fold"/>
</dbReference>
<keyword evidence="15" id="KW-1185">Reference proteome</keyword>
<evidence type="ECO:0000256" key="9">
    <source>
        <dbReference type="ARBA" id="ARBA00022840"/>
    </source>
</evidence>
<dbReference type="SUPFAM" id="SSF82114">
    <property type="entry name" value="Riboflavin kinase-like"/>
    <property type="match status" value="1"/>
</dbReference>
<keyword evidence="4" id="KW-0288">FMN</keyword>
<keyword evidence="5 14" id="KW-0808">Transferase</keyword>
<reference evidence="14 15" key="1">
    <citation type="submission" date="2019-09" db="EMBL/GenBank/DDBJ databases">
        <title>Phylogenetic characterization of a novel taxon of the genus Bifidobacterium: Bifidobacterium choloepi sp. nov.</title>
        <authorList>
            <person name="Modesto M."/>
            <person name="Satti M."/>
        </authorList>
    </citation>
    <scope>NUCLEOTIDE SEQUENCE [LARGE SCALE GENOMIC DNA]</scope>
    <source>
        <strain evidence="14 15">BRDM6</strain>
    </source>
</reference>
<evidence type="ECO:0000256" key="3">
    <source>
        <dbReference type="ARBA" id="ARBA00022630"/>
    </source>
</evidence>
<comment type="catalytic activity">
    <reaction evidence="10">
        <text>riboflavin + ATP = FMN + ADP + H(+)</text>
        <dbReference type="Rhea" id="RHEA:14357"/>
        <dbReference type="ChEBI" id="CHEBI:15378"/>
        <dbReference type="ChEBI" id="CHEBI:30616"/>
        <dbReference type="ChEBI" id="CHEBI:57986"/>
        <dbReference type="ChEBI" id="CHEBI:58210"/>
        <dbReference type="ChEBI" id="CHEBI:456216"/>
        <dbReference type="EC" id="2.7.1.26"/>
    </reaction>
</comment>
<evidence type="ECO:0000256" key="12">
    <source>
        <dbReference type="SAM" id="MobiDB-lite"/>
    </source>
</evidence>
<comment type="catalytic activity">
    <reaction evidence="11">
        <text>FMN + ATP + H(+) = FAD + diphosphate</text>
        <dbReference type="Rhea" id="RHEA:17237"/>
        <dbReference type="ChEBI" id="CHEBI:15378"/>
        <dbReference type="ChEBI" id="CHEBI:30616"/>
        <dbReference type="ChEBI" id="CHEBI:33019"/>
        <dbReference type="ChEBI" id="CHEBI:57692"/>
        <dbReference type="ChEBI" id="CHEBI:58210"/>
        <dbReference type="EC" id="2.7.7.2"/>
    </reaction>
</comment>
<evidence type="ECO:0000256" key="6">
    <source>
        <dbReference type="ARBA" id="ARBA00022695"/>
    </source>
</evidence>
<dbReference type="PANTHER" id="PTHR22749:SF6">
    <property type="entry name" value="RIBOFLAVIN KINASE"/>
    <property type="match status" value="1"/>
</dbReference>